<keyword evidence="3" id="KW-1185">Reference proteome</keyword>
<gene>
    <name evidence="2" type="ORF">ACFQ0S_09005</name>
</gene>
<dbReference type="Gene3D" id="1.20.120.450">
    <property type="entry name" value="dinb family like domain"/>
    <property type="match status" value="1"/>
</dbReference>
<accession>A0ABW3J3B7</accession>
<reference evidence="3" key="1">
    <citation type="journal article" date="2019" name="Int. J. Syst. Evol. Microbiol.">
        <title>The Global Catalogue of Microorganisms (GCM) 10K type strain sequencing project: providing services to taxonomists for standard genome sequencing and annotation.</title>
        <authorList>
            <consortium name="The Broad Institute Genomics Platform"/>
            <consortium name="The Broad Institute Genome Sequencing Center for Infectious Disease"/>
            <person name="Wu L."/>
            <person name="Ma J."/>
        </authorList>
    </citation>
    <scope>NUCLEOTIDE SEQUENCE [LARGE SCALE GENOMIC DNA]</scope>
    <source>
        <strain evidence="3">CECT 7649</strain>
    </source>
</reference>
<protein>
    <submittedName>
        <fullName evidence="2">DinB family protein</fullName>
    </submittedName>
</protein>
<proteinExistence type="predicted"/>
<sequence>MTTKELSNSIHTLHQEVNSFILTFDERRFNSQRANGKWSITEELGHLINALQESNKGIQLPKFFIKYKFGTNNRQERTYDEVVTKYLKKLEQVSIVDNPFQIKKAKQTSKEKLLKSYLNQQQKFEKRLAQFTEKELSTLLLPHPLLGRITIREFGYFTHYHTEHHFKNIQKR</sequence>
<dbReference type="SUPFAM" id="SSF109854">
    <property type="entry name" value="DinB/YfiT-like putative metalloenzymes"/>
    <property type="match status" value="1"/>
</dbReference>
<dbReference type="Pfam" id="PF12867">
    <property type="entry name" value="DinB_2"/>
    <property type="match status" value="1"/>
</dbReference>
<dbReference type="RefSeq" id="WP_379755930.1">
    <property type="nucleotide sequence ID" value="NZ_JBHSYB010000024.1"/>
</dbReference>
<organism evidence="2 3">
    <name type="scientific">Flavobacterium myungsuense</name>
    <dbReference type="NCBI Taxonomy" id="651823"/>
    <lineage>
        <taxon>Bacteria</taxon>
        <taxon>Pseudomonadati</taxon>
        <taxon>Bacteroidota</taxon>
        <taxon>Flavobacteriia</taxon>
        <taxon>Flavobacteriales</taxon>
        <taxon>Flavobacteriaceae</taxon>
        <taxon>Flavobacterium</taxon>
    </lineage>
</organism>
<dbReference type="InterPro" id="IPR034660">
    <property type="entry name" value="DinB/YfiT-like"/>
</dbReference>
<comment type="caution">
    <text evidence="2">The sequence shown here is derived from an EMBL/GenBank/DDBJ whole genome shotgun (WGS) entry which is preliminary data.</text>
</comment>
<dbReference type="InterPro" id="IPR024775">
    <property type="entry name" value="DinB-like"/>
</dbReference>
<name>A0ABW3J3B7_9FLAO</name>
<dbReference type="Proteomes" id="UP001597051">
    <property type="component" value="Unassembled WGS sequence"/>
</dbReference>
<evidence type="ECO:0000313" key="3">
    <source>
        <dbReference type="Proteomes" id="UP001597051"/>
    </source>
</evidence>
<feature type="domain" description="DinB-like" evidence="1">
    <location>
        <begin position="15"/>
        <end position="166"/>
    </location>
</feature>
<evidence type="ECO:0000259" key="1">
    <source>
        <dbReference type="Pfam" id="PF12867"/>
    </source>
</evidence>
<evidence type="ECO:0000313" key="2">
    <source>
        <dbReference type="EMBL" id="MFD0984610.1"/>
    </source>
</evidence>
<dbReference type="EMBL" id="JBHTIZ010000023">
    <property type="protein sequence ID" value="MFD0984610.1"/>
    <property type="molecule type" value="Genomic_DNA"/>
</dbReference>